<protein>
    <submittedName>
        <fullName evidence="2">HPr kinase/phosphorylase</fullName>
    </submittedName>
</protein>
<proteinExistence type="predicted"/>
<evidence type="ECO:0000313" key="3">
    <source>
        <dbReference type="Proteomes" id="UP001627408"/>
    </source>
</evidence>
<comment type="caution">
    <text evidence="2">The sequence shown here is derived from an EMBL/GenBank/DDBJ whole genome shotgun (WGS) entry which is preliminary data.</text>
</comment>
<keyword evidence="2" id="KW-0418">Kinase</keyword>
<dbReference type="EMBL" id="JBHDIY010000002">
    <property type="protein sequence ID" value="MFL4469945.1"/>
    <property type="molecule type" value="Genomic_DNA"/>
</dbReference>
<gene>
    <name evidence="2" type="ORF">ACERZ8_08740</name>
</gene>
<evidence type="ECO:0000313" key="2">
    <source>
        <dbReference type="EMBL" id="MFL4469945.1"/>
    </source>
</evidence>
<feature type="domain" description="HPr kinase/phosphorylase C-terminal" evidence="1">
    <location>
        <begin position="1"/>
        <end position="63"/>
    </location>
</feature>
<dbReference type="InterPro" id="IPR027417">
    <property type="entry name" value="P-loop_NTPase"/>
</dbReference>
<dbReference type="Pfam" id="PF07475">
    <property type="entry name" value="Hpr_kinase_C"/>
    <property type="match status" value="1"/>
</dbReference>
<organism evidence="2 3">
    <name type="scientific">Tateyamaria armeniaca</name>
    <dbReference type="NCBI Taxonomy" id="2518930"/>
    <lineage>
        <taxon>Bacteria</taxon>
        <taxon>Pseudomonadati</taxon>
        <taxon>Pseudomonadota</taxon>
        <taxon>Alphaproteobacteria</taxon>
        <taxon>Rhodobacterales</taxon>
        <taxon>Roseobacteraceae</taxon>
        <taxon>Tateyamaria</taxon>
    </lineage>
</organism>
<sequence length="68" mass="7066">MAEQTRLHATSVAFEGKGVLITGASGRGKSSLALQLMALGCTLVSDDQTELIRKDNAIWAAAPAPIRG</sequence>
<name>A0ABW8US39_9RHOB</name>
<evidence type="ECO:0000259" key="1">
    <source>
        <dbReference type="Pfam" id="PF07475"/>
    </source>
</evidence>
<keyword evidence="3" id="KW-1185">Reference proteome</keyword>
<dbReference type="RefSeq" id="WP_407591838.1">
    <property type="nucleotide sequence ID" value="NZ_JBHDIY010000002.1"/>
</dbReference>
<dbReference type="Gene3D" id="3.40.50.300">
    <property type="entry name" value="P-loop containing nucleotide triphosphate hydrolases"/>
    <property type="match status" value="1"/>
</dbReference>
<dbReference type="GO" id="GO:0016301">
    <property type="term" value="F:kinase activity"/>
    <property type="evidence" value="ECO:0007669"/>
    <property type="project" value="UniProtKB-KW"/>
</dbReference>
<dbReference type="SUPFAM" id="SSF53795">
    <property type="entry name" value="PEP carboxykinase-like"/>
    <property type="match status" value="1"/>
</dbReference>
<dbReference type="Proteomes" id="UP001627408">
    <property type="component" value="Unassembled WGS sequence"/>
</dbReference>
<reference evidence="2 3" key="1">
    <citation type="submission" date="2024-08" db="EMBL/GenBank/DDBJ databases">
        <title>Tateyamaria sp. nov., isolated from marine algae.</title>
        <authorList>
            <person name="Choi B.J."/>
            <person name="Kim J.M."/>
            <person name="Lee J.K."/>
            <person name="Choi D.G."/>
            <person name="Bayburt H."/>
            <person name="Baek J.H."/>
            <person name="Han D.M."/>
            <person name="Jeon C.O."/>
        </authorList>
    </citation>
    <scope>NUCLEOTIDE SEQUENCE [LARGE SCALE GENOMIC DNA]</scope>
    <source>
        <strain evidence="2 3">KMU-156</strain>
    </source>
</reference>
<dbReference type="InterPro" id="IPR011104">
    <property type="entry name" value="Hpr_kin/Pase_C"/>
</dbReference>
<accession>A0ABW8US39</accession>
<keyword evidence="2" id="KW-0808">Transferase</keyword>